<evidence type="ECO:0000256" key="1">
    <source>
        <dbReference type="SAM" id="MobiDB-lite"/>
    </source>
</evidence>
<reference evidence="2" key="1">
    <citation type="submission" date="2020-02" db="EMBL/GenBank/DDBJ databases">
        <authorList>
            <person name="Meier V. D."/>
        </authorList>
    </citation>
    <scope>NUCLEOTIDE SEQUENCE</scope>
    <source>
        <strain evidence="2">AVDCRST_MAG52</strain>
    </source>
</reference>
<feature type="non-terminal residue" evidence="2">
    <location>
        <position position="117"/>
    </location>
</feature>
<feature type="non-terminal residue" evidence="2">
    <location>
        <position position="1"/>
    </location>
</feature>
<protein>
    <submittedName>
        <fullName evidence="2">ATP synthase protein I</fullName>
    </submittedName>
</protein>
<feature type="region of interest" description="Disordered" evidence="1">
    <location>
        <begin position="1"/>
        <end position="117"/>
    </location>
</feature>
<gene>
    <name evidence="2" type="ORF">AVDCRST_MAG52-2601</name>
</gene>
<feature type="compositionally biased region" description="Basic and acidic residues" evidence="1">
    <location>
        <begin position="106"/>
        <end position="117"/>
    </location>
</feature>
<proteinExistence type="predicted"/>
<dbReference type="EMBL" id="CADCTN010000185">
    <property type="protein sequence ID" value="CAA9260365.1"/>
    <property type="molecule type" value="Genomic_DNA"/>
</dbReference>
<feature type="compositionally biased region" description="Basic and acidic residues" evidence="1">
    <location>
        <begin position="31"/>
        <end position="45"/>
    </location>
</feature>
<sequence>VPTDGRGQPCSQGRSTSHRHTGSSAQWRGRRLGDHRDDALGDARLGRGRVAARPLAGDEGLHTGRRPSRSGGGHLPGGHQVRGRRTACGRCAAHQQDPEWAAEPAPVERLHAEGTTV</sequence>
<organism evidence="2">
    <name type="scientific">uncultured Blastococcus sp</name>
    <dbReference type="NCBI Taxonomy" id="217144"/>
    <lineage>
        <taxon>Bacteria</taxon>
        <taxon>Bacillati</taxon>
        <taxon>Actinomycetota</taxon>
        <taxon>Actinomycetes</taxon>
        <taxon>Geodermatophilales</taxon>
        <taxon>Geodermatophilaceae</taxon>
        <taxon>Blastococcus</taxon>
        <taxon>environmental samples</taxon>
    </lineage>
</organism>
<evidence type="ECO:0000313" key="2">
    <source>
        <dbReference type="EMBL" id="CAA9260365.1"/>
    </source>
</evidence>
<name>A0A6J4IV51_9ACTN</name>
<accession>A0A6J4IV51</accession>
<dbReference type="AlphaFoldDB" id="A0A6J4IV51"/>